<dbReference type="Proteomes" id="UP001194579">
    <property type="component" value="Unassembled WGS sequence"/>
</dbReference>
<accession>A0A0H3IB91</accession>
<dbReference type="PATRIC" id="fig|1166016.3.peg.4337"/>
<dbReference type="AlphaFoldDB" id="A0A0H3IB91"/>
<evidence type="ECO:0000313" key="1">
    <source>
        <dbReference type="EMBL" id="AFI92314.1"/>
    </source>
</evidence>
<dbReference type="STRING" id="1905730.W5S_4258"/>
<dbReference type="InterPro" id="IPR005624">
    <property type="entry name" value="PduO/GlcC-like"/>
</dbReference>
<gene>
    <name evidence="1" type="ordered locus">W5S_4258</name>
    <name evidence="3" type="ORF">C5E00_15250</name>
    <name evidence="2" type="ORF">F6Q06_02900</name>
</gene>
<dbReference type="EMBL" id="CP003415">
    <property type="protein sequence ID" value="AFI92314.1"/>
    <property type="molecule type" value="Genomic_DNA"/>
</dbReference>
<dbReference type="EMBL" id="PSZG01000001">
    <property type="protein sequence ID" value="RKO78056.1"/>
    <property type="molecule type" value="Genomic_DNA"/>
</dbReference>
<dbReference type="eggNOG" id="COG3193">
    <property type="taxonomic scope" value="Bacteria"/>
</dbReference>
<keyword evidence="6" id="KW-1185">Reference proteome</keyword>
<dbReference type="Proteomes" id="UP000269665">
    <property type="component" value="Unassembled WGS sequence"/>
</dbReference>
<dbReference type="InterPro" id="IPR052517">
    <property type="entry name" value="GlcG_carb_metab_protein"/>
</dbReference>
<evidence type="ECO:0000313" key="6">
    <source>
        <dbReference type="Proteomes" id="UP001194579"/>
    </source>
</evidence>
<evidence type="ECO:0000313" key="5">
    <source>
        <dbReference type="Proteomes" id="UP000269665"/>
    </source>
</evidence>
<dbReference type="PANTHER" id="PTHR34309">
    <property type="entry name" value="SLR1406 PROTEIN"/>
    <property type="match status" value="1"/>
</dbReference>
<dbReference type="HOGENOM" id="CLU_103773_2_0_6"/>
<reference evidence="2" key="5">
    <citation type="submission" date="2024-05" db="EMBL/GenBank/DDBJ databases">
        <title>Identification of Pectobacterium versatile causing blackleg of potato from New York State with a whole genome sequencing approach.</title>
        <authorList>
            <person name="Ma X."/>
            <person name="Swingle B."/>
        </authorList>
    </citation>
    <scope>NUCLEOTIDE SEQUENCE</scope>
    <source>
        <strain evidence="2">NY1588A</strain>
    </source>
</reference>
<dbReference type="OMA" id="VAHVRMD"/>
<dbReference type="OrthoDB" id="9778896at2"/>
<dbReference type="GeneID" id="45851930"/>
<dbReference type="SUPFAM" id="SSF143744">
    <property type="entry name" value="GlcG-like"/>
    <property type="match status" value="1"/>
</dbReference>
<organism evidence="1 4">
    <name type="scientific">Pectobacterium parmentieri</name>
    <dbReference type="NCBI Taxonomy" id="1905730"/>
    <lineage>
        <taxon>Bacteria</taxon>
        <taxon>Pseudomonadati</taxon>
        <taxon>Pseudomonadota</taxon>
        <taxon>Gammaproteobacteria</taxon>
        <taxon>Enterobacterales</taxon>
        <taxon>Pectobacteriaceae</taxon>
        <taxon>Pectobacterium</taxon>
    </lineage>
</organism>
<dbReference type="Pfam" id="PF03928">
    <property type="entry name" value="HbpS-like"/>
    <property type="match status" value="1"/>
</dbReference>
<sequence>MHHELNTELDCRINEAISRQLLPRRLSLSLANAALLAKYASEAAEDANVPIVFSLVDASGQQRYFFSMDNALLISHTLAGQKAWSAVALKMPTHTLAEKVQPGSSLYGLQNEPGICCFGGGLPCWSGGVLLGAIGISGGSVEEDIAIASAALARFSREQFPLTPFNESFF</sequence>
<evidence type="ECO:0000313" key="3">
    <source>
        <dbReference type="EMBL" id="RKO78056.1"/>
    </source>
</evidence>
<reference evidence="1" key="2">
    <citation type="submission" date="2012-03" db="EMBL/GenBank/DDBJ databases">
        <authorList>
            <person name="Koskinen P."/>
            <person name="Laine P."/>
            <person name="Niemi O."/>
            <person name="Nykyri J."/>
            <person name="Harjunpaa H."/>
            <person name="Auvinen P."/>
            <person name="Paulin L."/>
            <person name="Pirhonen M."/>
            <person name="Palva T."/>
            <person name="Holm L."/>
        </authorList>
    </citation>
    <scope>NUCLEOTIDE SEQUENCE</scope>
    <source>
        <strain evidence="1">SCC3193</strain>
    </source>
</reference>
<dbReference type="PANTHER" id="PTHR34309:SF1">
    <property type="entry name" value="PROTEIN GLCG"/>
    <property type="match status" value="1"/>
</dbReference>
<reference evidence="1 4" key="1">
    <citation type="journal article" date="2012" name="J. Bacteriol.">
        <title>Genome sequence of Pectobacterium sp. strain SCC3193.</title>
        <authorList>
            <person name="Koskinen J.P."/>
            <person name="Laine P."/>
            <person name="Niemi O."/>
            <person name="Nykyri J."/>
            <person name="Harjunpaa H."/>
            <person name="Auvinen P."/>
            <person name="Paulin L."/>
            <person name="Pirhonen M."/>
            <person name="Palva T."/>
            <person name="Holm L."/>
        </authorList>
    </citation>
    <scope>NUCLEOTIDE SEQUENCE [LARGE SCALE GENOMIC DNA]</scope>
    <source>
        <strain evidence="1 4">SCC3193</strain>
    </source>
</reference>
<protein>
    <submittedName>
        <fullName evidence="1">DhaG protein</fullName>
    </submittedName>
    <submittedName>
        <fullName evidence="2">Heme-binding protein</fullName>
    </submittedName>
</protein>
<dbReference type="Gene3D" id="3.30.450.150">
    <property type="entry name" value="Haem-degrading domain"/>
    <property type="match status" value="1"/>
</dbReference>
<reference evidence="6" key="4">
    <citation type="submission" date="2023-07" db="EMBL/GenBank/DDBJ databases">
        <title>Identification of Pectobacterium versatile causing blackleg of potato from New York State with a whole genome sequencing approach.</title>
        <authorList>
            <person name="Ma X."/>
            <person name="Swingle B."/>
        </authorList>
    </citation>
    <scope>NUCLEOTIDE SEQUENCE [LARGE SCALE GENOMIC DNA]</scope>
    <source>
        <strain evidence="6">NY1588A</strain>
    </source>
</reference>
<dbReference type="EMBL" id="WABS01000004">
    <property type="protein sequence ID" value="MBI0553443.1"/>
    <property type="molecule type" value="Genomic_DNA"/>
</dbReference>
<evidence type="ECO:0000313" key="2">
    <source>
        <dbReference type="EMBL" id="MBI0553443.1"/>
    </source>
</evidence>
<proteinExistence type="predicted"/>
<dbReference type="KEGG" id="ppar:A8F97_20990"/>
<dbReference type="KEGG" id="pec:W5S_4258"/>
<dbReference type="RefSeq" id="WP_014701707.1">
    <property type="nucleotide sequence ID" value="NC_017845.1"/>
</dbReference>
<dbReference type="InterPro" id="IPR038084">
    <property type="entry name" value="PduO/GlcC-like_sf"/>
</dbReference>
<dbReference type="Proteomes" id="UP000008044">
    <property type="component" value="Chromosome"/>
</dbReference>
<name>A0A0H3IB91_PECPM</name>
<evidence type="ECO:0000313" key="4">
    <source>
        <dbReference type="Proteomes" id="UP000008044"/>
    </source>
</evidence>
<reference evidence="3 5" key="3">
    <citation type="journal article" date="2018" name="BMC Genomics">
        <title>High genomic variability in the plant pathogenic bacterium Pectobacterium parmentieri deciphered from de novo assembled complete genomes.</title>
        <authorList>
            <person name="Zoledowska S."/>
            <person name="Motyka-Pomagruk A."/>
            <person name="Sledz W."/>
            <person name="Mengoni A."/>
            <person name="Lojkowska E."/>
        </authorList>
    </citation>
    <scope>NUCLEOTIDE SEQUENCE [LARGE SCALE GENOMIC DNA]</scope>
    <source>
        <strain evidence="3 5">IFB5626</strain>
    </source>
</reference>